<keyword evidence="1" id="KW-1133">Transmembrane helix</keyword>
<proteinExistence type="predicted"/>
<feature type="transmembrane region" description="Helical" evidence="1">
    <location>
        <begin position="51"/>
        <end position="73"/>
    </location>
</feature>
<dbReference type="RefSeq" id="WP_046875176.1">
    <property type="nucleotide sequence ID" value="NZ_SHOE01000054.1"/>
</dbReference>
<sequence>MEARFNKLLAFSIVLVHFFAFSGLLYKSQIYGHIAVSPGEPYGLGDVIDLLFASLVVLMWCCAMVSSIVVTLLNIKSNWLASLKALLYGTVGLVGYFYVNSSVS</sequence>
<evidence type="ECO:0000256" key="1">
    <source>
        <dbReference type="SAM" id="Phobius"/>
    </source>
</evidence>
<feature type="transmembrane region" description="Helical" evidence="1">
    <location>
        <begin position="80"/>
        <end position="99"/>
    </location>
</feature>
<evidence type="ECO:0000313" key="2">
    <source>
        <dbReference type="EMBL" id="NKJ70685.1"/>
    </source>
</evidence>
<dbReference type="EMBL" id="SHOE01000054">
    <property type="protein sequence ID" value="NKJ70685.1"/>
    <property type="molecule type" value="Genomic_DNA"/>
</dbReference>
<evidence type="ECO:0000313" key="3">
    <source>
        <dbReference type="Proteomes" id="UP000778757"/>
    </source>
</evidence>
<dbReference type="Proteomes" id="UP000778757">
    <property type="component" value="Unassembled WGS sequence"/>
</dbReference>
<reference evidence="2 3" key="1">
    <citation type="journal article" date="2019" name="Curr. Microbiol.">
        <title>Vibrio chemaguriensis sp. nov., from Sundarbans, Bay of Bengal.</title>
        <authorList>
            <person name="Ghosh A."/>
            <person name="Bhadury P."/>
        </authorList>
    </citation>
    <scope>NUCLEOTIDE SEQUENCE [LARGE SCALE GENOMIC DNA]</scope>
    <source>
        <strain evidence="2 3">Iso1</strain>
    </source>
</reference>
<name>A0ABX1I2K7_9VIBR</name>
<accession>A0ABX1I2K7</accession>
<keyword evidence="3" id="KW-1185">Reference proteome</keyword>
<keyword evidence="1" id="KW-0472">Membrane</keyword>
<organism evidence="2 3">
    <name type="scientific">Vibrio chemaguriensis</name>
    <dbReference type="NCBI Taxonomy" id="2527672"/>
    <lineage>
        <taxon>Bacteria</taxon>
        <taxon>Pseudomonadati</taxon>
        <taxon>Pseudomonadota</taxon>
        <taxon>Gammaproteobacteria</taxon>
        <taxon>Vibrionales</taxon>
        <taxon>Vibrionaceae</taxon>
        <taxon>Vibrio</taxon>
    </lineage>
</organism>
<protein>
    <submittedName>
        <fullName evidence="2">Uncharacterized protein</fullName>
    </submittedName>
</protein>
<comment type="caution">
    <text evidence="2">The sequence shown here is derived from an EMBL/GenBank/DDBJ whole genome shotgun (WGS) entry which is preliminary data.</text>
</comment>
<keyword evidence="1" id="KW-0812">Transmembrane</keyword>
<gene>
    <name evidence="2" type="ORF">EX191_23565</name>
</gene>